<keyword evidence="4" id="KW-1185">Reference proteome</keyword>
<keyword evidence="2" id="KW-1133">Transmembrane helix</keyword>
<dbReference type="AlphaFoldDB" id="A0A172Q762"/>
<organism evidence="3 4">
    <name type="scientific">Streptococcus pantholopis</name>
    <dbReference type="NCBI Taxonomy" id="1811193"/>
    <lineage>
        <taxon>Bacteria</taxon>
        <taxon>Bacillati</taxon>
        <taxon>Bacillota</taxon>
        <taxon>Bacilli</taxon>
        <taxon>Lactobacillales</taxon>
        <taxon>Streptococcaceae</taxon>
        <taxon>Streptococcus</taxon>
    </lineage>
</organism>
<reference evidence="3 4" key="1">
    <citation type="journal article" date="2016" name="Int. J. Syst. Evol. Microbiol.">
        <title>Streptococcuspantholopis sp. nov., isolated from faeces of the Tibetan antelope (Pantholops hodgsonii).</title>
        <authorList>
            <person name="Bai X."/>
            <person name="Xiong Y."/>
            <person name="Lu S."/>
            <person name="Jin D."/>
            <person name="Lai X."/>
            <person name="Yang J."/>
            <person name="Niu L."/>
            <person name="Hu S."/>
            <person name="Meng X."/>
            <person name="Pu J."/>
            <person name="Ye C."/>
            <person name="Xu J."/>
        </authorList>
    </citation>
    <scope>NUCLEOTIDE SEQUENCE [LARGE SCALE GENOMIC DNA]</scope>
    <source>
        <strain evidence="3 4">TA 26</strain>
    </source>
</reference>
<accession>A0A172Q762</accession>
<protein>
    <recommendedName>
        <fullName evidence="5">DUF4190 domain-containing protein</fullName>
    </recommendedName>
</protein>
<keyword evidence="2" id="KW-0812">Transmembrane</keyword>
<dbReference type="Proteomes" id="UP000077317">
    <property type="component" value="Chromosome"/>
</dbReference>
<keyword evidence="1" id="KW-0732">Signal</keyword>
<gene>
    <name evidence="3" type="ORF">A0O21_04445</name>
</gene>
<evidence type="ECO:0008006" key="5">
    <source>
        <dbReference type="Google" id="ProtNLM"/>
    </source>
</evidence>
<proteinExistence type="predicted"/>
<reference evidence="4" key="2">
    <citation type="submission" date="2016-03" db="EMBL/GenBank/DDBJ databases">
        <title>Streptococcus antelopensis sp. nov., isolated from the feces of the Tibetan antelope (Pantholops hodgsonii) in Hoh Xil National Nature Reserve, Qinghai, China.</title>
        <authorList>
            <person name="Bai X."/>
        </authorList>
    </citation>
    <scope>NUCLEOTIDE SEQUENCE [LARGE SCALE GENOMIC DNA]</scope>
    <source>
        <strain evidence="4">TA 26</strain>
    </source>
</reference>
<evidence type="ECO:0000313" key="4">
    <source>
        <dbReference type="Proteomes" id="UP000077317"/>
    </source>
</evidence>
<dbReference type="STRING" id="1811193.A0O21_04445"/>
<dbReference type="KEGG" id="spat:A0O21_04445"/>
<keyword evidence="2" id="KW-0472">Membrane</keyword>
<dbReference type="OrthoDB" id="2220766at2"/>
<evidence type="ECO:0000256" key="2">
    <source>
        <dbReference type="SAM" id="Phobius"/>
    </source>
</evidence>
<evidence type="ECO:0000313" key="3">
    <source>
        <dbReference type="EMBL" id="AND79329.1"/>
    </source>
</evidence>
<dbReference type="EMBL" id="CP014699">
    <property type="protein sequence ID" value="AND79329.1"/>
    <property type="molecule type" value="Genomic_DNA"/>
</dbReference>
<dbReference type="RefSeq" id="WP_067061919.1">
    <property type="nucleotide sequence ID" value="NZ_CP014699.1"/>
</dbReference>
<dbReference type="Gene3D" id="3.30.1450.10">
    <property type="match status" value="1"/>
</dbReference>
<evidence type="ECO:0000256" key="1">
    <source>
        <dbReference type="ARBA" id="ARBA00022729"/>
    </source>
</evidence>
<dbReference type="InterPro" id="IPR037873">
    <property type="entry name" value="BamE-like"/>
</dbReference>
<sequence length="162" mass="18058">MFYLLFALSVIILTLAAYFAARSGLKKSLLLPLFSLLFLLIAFGLYKGFDRTHRSGSENTKETTPSTLKYSEDKTFSWDREAFDNLTVGDPNSGSGGMTYDDIVAAYGEPSTAFESTTDNTTTRFISYQTAIDNENVSVSLRFVNQSDGSWLLSYKFAENLK</sequence>
<name>A0A172Q762_9STRE</name>
<feature type="transmembrane region" description="Helical" evidence="2">
    <location>
        <begin position="29"/>
        <end position="46"/>
    </location>
</feature>